<accession>A0A2N5X5A6</accession>
<keyword evidence="2" id="KW-0229">DNA integration</keyword>
<evidence type="ECO:0000256" key="4">
    <source>
        <dbReference type="ARBA" id="ARBA00023172"/>
    </source>
</evidence>
<evidence type="ECO:0000256" key="1">
    <source>
        <dbReference type="ARBA" id="ARBA00008857"/>
    </source>
</evidence>
<dbReference type="GO" id="GO:0003677">
    <property type="term" value="F:DNA binding"/>
    <property type="evidence" value="ECO:0007669"/>
    <property type="project" value="UniProtKB-KW"/>
</dbReference>
<protein>
    <submittedName>
        <fullName evidence="6">Integrase</fullName>
    </submittedName>
</protein>
<evidence type="ECO:0000313" key="7">
    <source>
        <dbReference type="Proteomes" id="UP000235005"/>
    </source>
</evidence>
<keyword evidence="4" id="KW-0233">DNA recombination</keyword>
<evidence type="ECO:0000256" key="3">
    <source>
        <dbReference type="ARBA" id="ARBA00023125"/>
    </source>
</evidence>
<dbReference type="PROSITE" id="PS51898">
    <property type="entry name" value="TYR_RECOMBINASE"/>
    <property type="match status" value="1"/>
</dbReference>
<dbReference type="PANTHER" id="PTHR30349:SF41">
    <property type="entry name" value="INTEGRASE_RECOMBINASE PROTEIN MJ0367-RELATED"/>
    <property type="match status" value="1"/>
</dbReference>
<comment type="caution">
    <text evidence="6">The sequence shown here is derived from an EMBL/GenBank/DDBJ whole genome shotgun (WGS) entry which is preliminary data.</text>
</comment>
<dbReference type="Pfam" id="PF00589">
    <property type="entry name" value="Phage_integrase"/>
    <property type="match status" value="1"/>
</dbReference>
<organism evidence="6 7">
    <name type="scientific">Pseudohalioglobus lutimaris</name>
    <dbReference type="NCBI Taxonomy" id="1737061"/>
    <lineage>
        <taxon>Bacteria</taxon>
        <taxon>Pseudomonadati</taxon>
        <taxon>Pseudomonadota</taxon>
        <taxon>Gammaproteobacteria</taxon>
        <taxon>Cellvibrionales</taxon>
        <taxon>Halieaceae</taxon>
        <taxon>Pseudohalioglobus</taxon>
    </lineage>
</organism>
<comment type="similarity">
    <text evidence="1">Belongs to the 'phage' integrase family.</text>
</comment>
<dbReference type="InterPro" id="IPR013762">
    <property type="entry name" value="Integrase-like_cat_sf"/>
</dbReference>
<dbReference type="GO" id="GO:0015074">
    <property type="term" value="P:DNA integration"/>
    <property type="evidence" value="ECO:0007669"/>
    <property type="project" value="UniProtKB-KW"/>
</dbReference>
<dbReference type="OrthoDB" id="9057547at2"/>
<dbReference type="PANTHER" id="PTHR30349">
    <property type="entry name" value="PHAGE INTEGRASE-RELATED"/>
    <property type="match status" value="1"/>
</dbReference>
<dbReference type="RefSeq" id="WP_027948881.1">
    <property type="nucleotide sequence ID" value="NZ_PKUS01000005.1"/>
</dbReference>
<reference evidence="6 7" key="1">
    <citation type="submission" date="2018-01" db="EMBL/GenBank/DDBJ databases">
        <title>The draft genome sequence of Halioglobus lutimaris HF004.</title>
        <authorList>
            <person name="Du Z.-J."/>
            <person name="Shi M.-J."/>
        </authorList>
    </citation>
    <scope>NUCLEOTIDE SEQUENCE [LARGE SCALE GENOMIC DNA]</scope>
    <source>
        <strain evidence="6 7">HF004</strain>
    </source>
</reference>
<evidence type="ECO:0000259" key="5">
    <source>
        <dbReference type="PROSITE" id="PS51898"/>
    </source>
</evidence>
<dbReference type="EMBL" id="PKUS01000005">
    <property type="protein sequence ID" value="PLW69675.1"/>
    <property type="molecule type" value="Genomic_DNA"/>
</dbReference>
<gene>
    <name evidence="6" type="ORF">C0039_06615</name>
</gene>
<sequence length="387" mass="43232">MSKRNKMPGLRLKNGIWHIEKRSQYAPGGWLRESTGVSGRTEAEQKLIRRLAEIQEEAKQQAAAVYTFEAAALRYLEDIAQSSSAETIAIHLDQLFVYIGALPLEQVHDGTLKPFVDERLRLGKAPKSINNAIGTASAVLNRAARVWRNEQGLPWLKQAPPKLSRLSLKGCQKRPYPLSWEEQDRLFSRLPRHLADAAMFAVNTGCREQEVCQLRWAWEVKLDDLSTFAFVLPESITKTSTERVVVLNTVAKAVVDSRRGIHEDFVFTYRGNPVGKLRTSAWIRAWTKAGLPTDSTILKGVHNLRHTFGRRLRGAAVPLETRKALLGHASGDITTHYSAAELGELLDAAEKVTDRGRAQSPTLTVIKRQKEESVGKLPEMRGKVSGC</sequence>
<feature type="domain" description="Tyr recombinase" evidence="5">
    <location>
        <begin position="173"/>
        <end position="351"/>
    </location>
</feature>
<dbReference type="SUPFAM" id="SSF56349">
    <property type="entry name" value="DNA breaking-rejoining enzymes"/>
    <property type="match status" value="1"/>
</dbReference>
<dbReference type="Gene3D" id="1.10.443.10">
    <property type="entry name" value="Intergrase catalytic core"/>
    <property type="match status" value="1"/>
</dbReference>
<dbReference type="GO" id="GO:0006310">
    <property type="term" value="P:DNA recombination"/>
    <property type="evidence" value="ECO:0007669"/>
    <property type="project" value="UniProtKB-KW"/>
</dbReference>
<keyword evidence="3" id="KW-0238">DNA-binding</keyword>
<dbReference type="Proteomes" id="UP000235005">
    <property type="component" value="Unassembled WGS sequence"/>
</dbReference>
<evidence type="ECO:0000256" key="2">
    <source>
        <dbReference type="ARBA" id="ARBA00022908"/>
    </source>
</evidence>
<dbReference type="AlphaFoldDB" id="A0A2N5X5A6"/>
<proteinExistence type="inferred from homology"/>
<dbReference type="InterPro" id="IPR002104">
    <property type="entry name" value="Integrase_catalytic"/>
</dbReference>
<dbReference type="InterPro" id="IPR011010">
    <property type="entry name" value="DNA_brk_join_enz"/>
</dbReference>
<name>A0A2N5X5A6_9GAMM</name>
<evidence type="ECO:0000313" key="6">
    <source>
        <dbReference type="EMBL" id="PLW69675.1"/>
    </source>
</evidence>
<keyword evidence="7" id="KW-1185">Reference proteome</keyword>
<dbReference type="InterPro" id="IPR050090">
    <property type="entry name" value="Tyrosine_recombinase_XerCD"/>
</dbReference>